<dbReference type="Gene3D" id="1.20.1730.10">
    <property type="entry name" value="Sodium/glucose cotransporter"/>
    <property type="match status" value="1"/>
</dbReference>
<evidence type="ECO:0000256" key="2">
    <source>
        <dbReference type="ARBA" id="ARBA00006434"/>
    </source>
</evidence>
<dbReference type="Pfam" id="PF00474">
    <property type="entry name" value="SSF"/>
    <property type="match status" value="1"/>
</dbReference>
<dbReference type="PROSITE" id="PS50283">
    <property type="entry name" value="NA_SOLUT_SYMP_3"/>
    <property type="match status" value="1"/>
</dbReference>
<dbReference type="AlphaFoldDB" id="A0A0J6WRU7"/>
<protein>
    <submittedName>
        <fullName evidence="9">Sodium:solute symporter</fullName>
    </submittedName>
</protein>
<keyword evidence="4 8" id="KW-0812">Transmembrane</keyword>
<evidence type="ECO:0000313" key="10">
    <source>
        <dbReference type="Proteomes" id="UP000036503"/>
    </source>
</evidence>
<accession>A0A0J6WRU7</accession>
<dbReference type="GO" id="GO:0005886">
    <property type="term" value="C:plasma membrane"/>
    <property type="evidence" value="ECO:0007669"/>
    <property type="project" value="TreeGrafter"/>
</dbReference>
<feature type="transmembrane region" description="Helical" evidence="8">
    <location>
        <begin position="81"/>
        <end position="98"/>
    </location>
</feature>
<feature type="transmembrane region" description="Helical" evidence="8">
    <location>
        <begin position="126"/>
        <end position="144"/>
    </location>
</feature>
<feature type="transmembrane region" description="Helical" evidence="8">
    <location>
        <begin position="242"/>
        <end position="259"/>
    </location>
</feature>
<dbReference type="FunCoup" id="A0A0J6WRU7">
    <property type="interactions" value="12"/>
</dbReference>
<feature type="transmembrane region" description="Helical" evidence="8">
    <location>
        <begin position="381"/>
        <end position="400"/>
    </location>
</feature>
<keyword evidence="10" id="KW-1185">Reference proteome</keyword>
<dbReference type="InterPro" id="IPR050277">
    <property type="entry name" value="Sodium:Solute_Symporter"/>
</dbReference>
<dbReference type="PANTHER" id="PTHR48086">
    <property type="entry name" value="SODIUM/PROLINE SYMPORTER-RELATED"/>
    <property type="match status" value="1"/>
</dbReference>
<organism evidence="9 10">
    <name type="scientific">Megasphaera cerevisiae DSM 20462</name>
    <dbReference type="NCBI Taxonomy" id="1122219"/>
    <lineage>
        <taxon>Bacteria</taxon>
        <taxon>Bacillati</taxon>
        <taxon>Bacillota</taxon>
        <taxon>Negativicutes</taxon>
        <taxon>Veillonellales</taxon>
        <taxon>Veillonellaceae</taxon>
        <taxon>Megasphaera</taxon>
    </lineage>
</organism>
<evidence type="ECO:0000256" key="7">
    <source>
        <dbReference type="RuleBase" id="RU362091"/>
    </source>
</evidence>
<feature type="transmembrane region" description="Helical" evidence="8">
    <location>
        <begin position="461"/>
        <end position="482"/>
    </location>
</feature>
<dbReference type="InterPro" id="IPR001734">
    <property type="entry name" value="Na/solute_symporter"/>
</dbReference>
<feature type="transmembrane region" description="Helical" evidence="8">
    <location>
        <begin position="50"/>
        <end position="75"/>
    </location>
</feature>
<dbReference type="PANTHER" id="PTHR48086:SF8">
    <property type="entry name" value="MONOCARBOXYLIC ACID PERMEASE"/>
    <property type="match status" value="1"/>
</dbReference>
<reference evidence="9 10" key="1">
    <citation type="submission" date="2015-06" db="EMBL/GenBank/DDBJ databases">
        <title>Draft genome sequence of beer spoilage bacterium Megasphaera cerevisiae type strain 20462.</title>
        <authorList>
            <person name="Kutumbaka K."/>
            <person name="Pasmowitz J."/>
            <person name="Mategko J."/>
            <person name="Reyes D."/>
            <person name="Friedrich A."/>
            <person name="Han S."/>
            <person name="Martens-Habbena W."/>
            <person name="Neal-McKinney J."/>
            <person name="Janagama H.K."/>
            <person name="Nadala C."/>
            <person name="Samadpour M."/>
        </authorList>
    </citation>
    <scope>NUCLEOTIDE SEQUENCE [LARGE SCALE GENOMIC DNA]</scope>
    <source>
        <strain evidence="9 10">DSM 20462</strain>
    </source>
</reference>
<feature type="transmembrane region" description="Helical" evidence="8">
    <location>
        <begin position="406"/>
        <end position="425"/>
    </location>
</feature>
<comment type="subcellular location">
    <subcellularLocation>
        <location evidence="1">Membrane</location>
        <topology evidence="1">Multi-pass membrane protein</topology>
    </subcellularLocation>
</comment>
<dbReference type="CDD" id="cd10322">
    <property type="entry name" value="SLC5sbd"/>
    <property type="match status" value="1"/>
</dbReference>
<evidence type="ECO:0000256" key="6">
    <source>
        <dbReference type="ARBA" id="ARBA00023136"/>
    </source>
</evidence>
<dbReference type="PATRIC" id="fig|1122219.3.peg.3386"/>
<proteinExistence type="inferred from homology"/>
<dbReference type="GO" id="GO:0022857">
    <property type="term" value="F:transmembrane transporter activity"/>
    <property type="evidence" value="ECO:0007669"/>
    <property type="project" value="InterPro"/>
</dbReference>
<evidence type="ECO:0000256" key="4">
    <source>
        <dbReference type="ARBA" id="ARBA00022692"/>
    </source>
</evidence>
<keyword evidence="5 8" id="KW-1133">Transmembrane helix</keyword>
<feature type="transmembrane region" description="Helical" evidence="8">
    <location>
        <begin position="323"/>
        <end position="348"/>
    </location>
</feature>
<evidence type="ECO:0000256" key="8">
    <source>
        <dbReference type="SAM" id="Phobius"/>
    </source>
</evidence>
<feature type="transmembrane region" description="Helical" evidence="8">
    <location>
        <begin position="164"/>
        <end position="183"/>
    </location>
</feature>
<feature type="transmembrane region" description="Helical" evidence="8">
    <location>
        <begin position="280"/>
        <end position="303"/>
    </location>
</feature>
<dbReference type="STRING" id="39029.BSR42_04045"/>
<dbReference type="EMBL" id="LEKT01000086">
    <property type="protein sequence ID" value="KMO85234.1"/>
    <property type="molecule type" value="Genomic_DNA"/>
</dbReference>
<comment type="caution">
    <text evidence="9">The sequence shown here is derived from an EMBL/GenBank/DDBJ whole genome shotgun (WGS) entry which is preliminary data.</text>
</comment>
<dbReference type="InParanoid" id="A0A0J6WRU7"/>
<dbReference type="RefSeq" id="WP_048515592.1">
    <property type="nucleotide sequence ID" value="NZ_FUXD01000081.1"/>
</dbReference>
<evidence type="ECO:0000256" key="5">
    <source>
        <dbReference type="ARBA" id="ARBA00022989"/>
    </source>
</evidence>
<comment type="similarity">
    <text evidence="2 7">Belongs to the sodium:solute symporter (SSF) (TC 2.A.21) family.</text>
</comment>
<gene>
    <name evidence="9" type="ORF">AB840_14680</name>
</gene>
<evidence type="ECO:0000256" key="3">
    <source>
        <dbReference type="ARBA" id="ARBA00022448"/>
    </source>
</evidence>
<keyword evidence="3" id="KW-0813">Transport</keyword>
<dbReference type="OrthoDB" id="9810181at2"/>
<keyword evidence="6 8" id="KW-0472">Membrane</keyword>
<sequence length="491" mass="53667">MNNNMGDSSALIVLFIFIIGIAVLGAIPGLKDKHMSAENWAVGGRDFGRWLNWFIMAGEVYTAFAFLGASGWAYAKGGPTYYILGYGALAYMVGYHVLPRVCEYGHRHMLVTQGDLVEYLYSSRPLGIFVACIGVAFLLPYLQLQLTALGLIVEVTSLGVIPRVQAMLIAFIMVAIFVFLSGLKGVASTAVVKDVMMMGAMLFFGLYLPYHYCGGIGEMFNQVEALKPGFLTFPGGTPSLDVVWTMSTLVVMAAGFYMWPHFSTNTFSARDPEVPKHNAVWLPVCHLFLIFPMLVGFTAVLVYANNPLPVADMAFLYMVKDTFPAWVLGIIGGAGALACMIPAADLLLSTSLLISRNIYIKGFRGGDESISPEHMKRVARYLILVLTAVALYLSIFHSSLLVNLLLTGYSGVTQFFPLLALGMFWKEASKKGAVCGLIIGEFLVFYLMLNKMDPFPIMGEHLNAGFVALVVNFIVFVVVSLLTKDGKTKLV</sequence>
<feature type="transmembrane region" description="Helical" evidence="8">
    <location>
        <begin position="195"/>
        <end position="212"/>
    </location>
</feature>
<evidence type="ECO:0000313" key="9">
    <source>
        <dbReference type="EMBL" id="KMO85234.1"/>
    </source>
</evidence>
<evidence type="ECO:0000256" key="1">
    <source>
        <dbReference type="ARBA" id="ARBA00004141"/>
    </source>
</evidence>
<dbReference type="Proteomes" id="UP000036503">
    <property type="component" value="Unassembled WGS sequence"/>
</dbReference>
<name>A0A0J6WRU7_9FIRM</name>
<dbReference type="InterPro" id="IPR038377">
    <property type="entry name" value="Na/Glc_symporter_sf"/>
</dbReference>
<feature type="transmembrane region" description="Helical" evidence="8">
    <location>
        <begin position="432"/>
        <end position="449"/>
    </location>
</feature>
<feature type="transmembrane region" description="Helical" evidence="8">
    <location>
        <begin position="12"/>
        <end position="30"/>
    </location>
</feature>